<evidence type="ECO:0000256" key="3">
    <source>
        <dbReference type="ARBA" id="ARBA00022840"/>
    </source>
</evidence>
<evidence type="ECO:0000256" key="5">
    <source>
        <dbReference type="RuleBase" id="RU003322"/>
    </source>
</evidence>
<organism evidence="8 9">
    <name type="scientific">Rhizoctonia solani</name>
    <dbReference type="NCBI Taxonomy" id="456999"/>
    <lineage>
        <taxon>Eukaryota</taxon>
        <taxon>Fungi</taxon>
        <taxon>Dikarya</taxon>
        <taxon>Basidiomycota</taxon>
        <taxon>Agaricomycotina</taxon>
        <taxon>Agaricomycetes</taxon>
        <taxon>Cantharellales</taxon>
        <taxon>Ceratobasidiaceae</taxon>
        <taxon>Rhizoctonia</taxon>
    </lineage>
</organism>
<evidence type="ECO:0000256" key="1">
    <source>
        <dbReference type="ARBA" id="ARBA00004123"/>
    </source>
</evidence>
<dbReference type="FunFam" id="3.30.420.40:FF:000026">
    <property type="entry name" value="Heat shock protein 70"/>
    <property type="match status" value="1"/>
</dbReference>
<dbReference type="GO" id="GO:0005634">
    <property type="term" value="C:nucleus"/>
    <property type="evidence" value="ECO:0007669"/>
    <property type="project" value="UniProtKB-SubCell"/>
</dbReference>
<comment type="similarity">
    <text evidence="5">Belongs to the heat shock protein 70 family.</text>
</comment>
<dbReference type="PROSITE" id="PS00297">
    <property type="entry name" value="HSP70_1"/>
    <property type="match status" value="1"/>
</dbReference>
<dbReference type="PANTHER" id="PTHR19375">
    <property type="entry name" value="HEAT SHOCK PROTEIN 70KDA"/>
    <property type="match status" value="1"/>
</dbReference>
<evidence type="ECO:0000256" key="6">
    <source>
        <dbReference type="SAM" id="MobiDB-lite"/>
    </source>
</evidence>
<dbReference type="InterPro" id="IPR013126">
    <property type="entry name" value="Hsp_70_fam"/>
</dbReference>
<dbReference type="FunFam" id="3.90.640.10:FF:000002">
    <property type="entry name" value="Heat shock 70 kDa"/>
    <property type="match status" value="1"/>
</dbReference>
<dbReference type="PROSITE" id="PS00329">
    <property type="entry name" value="HSP70_2"/>
    <property type="match status" value="1"/>
</dbReference>
<feature type="region of interest" description="Disordered" evidence="6">
    <location>
        <begin position="533"/>
        <end position="552"/>
    </location>
</feature>
<gene>
    <name evidence="8" type="ORF">RDB_LOCUS188004</name>
</gene>
<dbReference type="Proteomes" id="UP000663827">
    <property type="component" value="Unassembled WGS sequence"/>
</dbReference>
<keyword evidence="4" id="KW-0539">Nucleus</keyword>
<evidence type="ECO:0000256" key="2">
    <source>
        <dbReference type="ARBA" id="ARBA00022741"/>
    </source>
</evidence>
<dbReference type="Gene3D" id="2.60.34.10">
    <property type="entry name" value="Substrate Binding Domain Of DNAk, Chain A, domain 1"/>
    <property type="match status" value="1"/>
</dbReference>
<dbReference type="PRINTS" id="PR00301">
    <property type="entry name" value="HEATSHOCK70"/>
</dbReference>
<evidence type="ECO:0000256" key="7">
    <source>
        <dbReference type="SAM" id="SignalP"/>
    </source>
</evidence>
<dbReference type="AlphaFoldDB" id="A0A8H3EEF8"/>
<evidence type="ECO:0000313" key="8">
    <source>
        <dbReference type="EMBL" id="CAE7231798.1"/>
    </source>
</evidence>
<dbReference type="SUPFAM" id="SSF53067">
    <property type="entry name" value="Actin-like ATPase domain"/>
    <property type="match status" value="2"/>
</dbReference>
<dbReference type="EMBL" id="CAJNJQ010006570">
    <property type="protein sequence ID" value="CAE7231798.1"/>
    <property type="molecule type" value="Genomic_DNA"/>
</dbReference>
<dbReference type="SUPFAM" id="SSF100920">
    <property type="entry name" value="Heat shock protein 70kD (HSP70), peptide-binding domain"/>
    <property type="match status" value="1"/>
</dbReference>
<dbReference type="Pfam" id="PF00012">
    <property type="entry name" value="HSP70"/>
    <property type="match status" value="1"/>
</dbReference>
<dbReference type="GO" id="GO:0005524">
    <property type="term" value="F:ATP binding"/>
    <property type="evidence" value="ECO:0007669"/>
    <property type="project" value="UniProtKB-KW"/>
</dbReference>
<sequence>MYFLQFIFIIGFIFIPSVSAGSDEYDAPTIGIDLGTTYSCVSVYRNGRAEIIPNSQGGRTTPSWVSFRGTKRLVGDAAKHAYHSAPAQTVHSVKRIIGRDYDDLELQREIKRWPFDVINQGGRPTIQIYNEDVAQSFAPEEISAMILNSMKQTAEAYLGKKVSHAVVTVPAYFNDAQRQATKDAGAIAGLNIIRMVNEPTAAALAYGFERKIAGKSLILVFDFGGGTLDVSLLSVIDNSFTVIGTSGDAHLGGEDFDNNVVDYFVKKWYESTGADITTNHRTMSRLKKEVERAKRILSTETLVTLELESFHRGRDFSEPLTRAKFEQLNQELFQRALGPVRQVLKDAKLSAGAIDKILLVGGSTRIPKVHILLRDMFRGKTLSQGIHPNEAVALGAAINAGMLSNAAGLQDLMLTDVCPFTIGIETSGGEFTPFIKRNSPVPATHSEQVSTMADNRQVARIRVFEGEHSKTRYNHLIGEFELTGLQPSARGVAQLDVRFNLDANGILKVEAMEKSTGKSKALVITTRRSGLSQEELRQMSHKSEQPDVEDVTRKARTERLNQILKHLWDLEEQLQDREYRVNLAEEGRNAAVIDVIVEGAIAWIEGSGSSATLDEINQNFESWALPNNTSTP</sequence>
<comment type="caution">
    <text evidence="8">The sequence shown here is derived from an EMBL/GenBank/DDBJ whole genome shotgun (WGS) entry which is preliminary data.</text>
</comment>
<accession>A0A8H3EEF8</accession>
<dbReference type="GO" id="GO:0140662">
    <property type="term" value="F:ATP-dependent protein folding chaperone"/>
    <property type="evidence" value="ECO:0007669"/>
    <property type="project" value="InterPro"/>
</dbReference>
<keyword evidence="7" id="KW-0732">Signal</keyword>
<feature type="signal peptide" evidence="7">
    <location>
        <begin position="1"/>
        <end position="20"/>
    </location>
</feature>
<evidence type="ECO:0000256" key="4">
    <source>
        <dbReference type="ARBA" id="ARBA00023242"/>
    </source>
</evidence>
<keyword evidence="3 5" id="KW-0067">ATP-binding</keyword>
<comment type="subcellular location">
    <subcellularLocation>
        <location evidence="1">Nucleus</location>
    </subcellularLocation>
</comment>
<feature type="compositionally biased region" description="Basic and acidic residues" evidence="6">
    <location>
        <begin position="534"/>
        <end position="552"/>
    </location>
</feature>
<reference evidence="8" key="1">
    <citation type="submission" date="2021-01" db="EMBL/GenBank/DDBJ databases">
        <authorList>
            <person name="Kaushik A."/>
        </authorList>
    </citation>
    <scope>NUCLEOTIDE SEQUENCE</scope>
    <source>
        <strain evidence="8">AG5</strain>
    </source>
</reference>
<feature type="chain" id="PRO_5034277561" evidence="7">
    <location>
        <begin position="21"/>
        <end position="632"/>
    </location>
</feature>
<evidence type="ECO:0000313" key="9">
    <source>
        <dbReference type="Proteomes" id="UP000663827"/>
    </source>
</evidence>
<dbReference type="Gene3D" id="3.90.640.10">
    <property type="entry name" value="Actin, Chain A, domain 4"/>
    <property type="match status" value="1"/>
</dbReference>
<protein>
    <submittedName>
        <fullName evidence="8">Uncharacterized protein</fullName>
    </submittedName>
</protein>
<dbReference type="InterPro" id="IPR018181">
    <property type="entry name" value="Heat_shock_70_CS"/>
</dbReference>
<dbReference type="Gene3D" id="3.30.420.40">
    <property type="match status" value="2"/>
</dbReference>
<dbReference type="Gene3D" id="3.30.30.30">
    <property type="match status" value="1"/>
</dbReference>
<dbReference type="InterPro" id="IPR043129">
    <property type="entry name" value="ATPase_NBD"/>
</dbReference>
<keyword evidence="2 5" id="KW-0547">Nucleotide-binding</keyword>
<name>A0A8H3EEF8_9AGAM</name>
<dbReference type="InterPro" id="IPR029047">
    <property type="entry name" value="HSP70_peptide-bd_sf"/>
</dbReference>
<proteinExistence type="inferred from homology"/>
<dbReference type="FunFam" id="3.30.30.30:FF:000001">
    <property type="entry name" value="heat shock 70 kDa protein-like"/>
    <property type="match status" value="1"/>
</dbReference>